<evidence type="ECO:0000256" key="1">
    <source>
        <dbReference type="SAM" id="Coils"/>
    </source>
</evidence>
<feature type="coiled-coil region" evidence="1">
    <location>
        <begin position="78"/>
        <end position="116"/>
    </location>
</feature>
<accession>A0AAJ0HUU2</accession>
<evidence type="ECO:0000313" key="3">
    <source>
        <dbReference type="Proteomes" id="UP001275084"/>
    </source>
</evidence>
<dbReference type="EMBL" id="JAUIQD010000001">
    <property type="protein sequence ID" value="KAK3363307.1"/>
    <property type="molecule type" value="Genomic_DNA"/>
</dbReference>
<reference evidence="2" key="1">
    <citation type="journal article" date="2023" name="Mol. Phylogenet. Evol.">
        <title>Genome-scale phylogeny and comparative genomics of the fungal order Sordariales.</title>
        <authorList>
            <person name="Hensen N."/>
            <person name="Bonometti L."/>
            <person name="Westerberg I."/>
            <person name="Brannstrom I.O."/>
            <person name="Guillou S."/>
            <person name="Cros-Aarteil S."/>
            <person name="Calhoun S."/>
            <person name="Haridas S."/>
            <person name="Kuo A."/>
            <person name="Mondo S."/>
            <person name="Pangilinan J."/>
            <person name="Riley R."/>
            <person name="LaButti K."/>
            <person name="Andreopoulos B."/>
            <person name="Lipzen A."/>
            <person name="Chen C."/>
            <person name="Yan M."/>
            <person name="Daum C."/>
            <person name="Ng V."/>
            <person name="Clum A."/>
            <person name="Steindorff A."/>
            <person name="Ohm R.A."/>
            <person name="Martin F."/>
            <person name="Silar P."/>
            <person name="Natvig D.O."/>
            <person name="Lalanne C."/>
            <person name="Gautier V."/>
            <person name="Ament-Velasquez S.L."/>
            <person name="Kruys A."/>
            <person name="Hutchinson M.I."/>
            <person name="Powell A.J."/>
            <person name="Barry K."/>
            <person name="Miller A.N."/>
            <person name="Grigoriev I.V."/>
            <person name="Debuchy R."/>
            <person name="Gladieux P."/>
            <person name="Hiltunen Thoren M."/>
            <person name="Johannesson H."/>
        </authorList>
    </citation>
    <scope>NUCLEOTIDE SEQUENCE</scope>
    <source>
        <strain evidence="2">CBS 955.72</strain>
    </source>
</reference>
<dbReference type="Proteomes" id="UP001275084">
    <property type="component" value="Unassembled WGS sequence"/>
</dbReference>
<protein>
    <submittedName>
        <fullName evidence="2">Uncharacterized protein</fullName>
    </submittedName>
</protein>
<proteinExistence type="predicted"/>
<dbReference type="AlphaFoldDB" id="A0AAJ0HUU2"/>
<organism evidence="2 3">
    <name type="scientific">Lasiosphaeria hispida</name>
    <dbReference type="NCBI Taxonomy" id="260671"/>
    <lineage>
        <taxon>Eukaryota</taxon>
        <taxon>Fungi</taxon>
        <taxon>Dikarya</taxon>
        <taxon>Ascomycota</taxon>
        <taxon>Pezizomycotina</taxon>
        <taxon>Sordariomycetes</taxon>
        <taxon>Sordariomycetidae</taxon>
        <taxon>Sordariales</taxon>
        <taxon>Lasiosphaeriaceae</taxon>
        <taxon>Lasiosphaeria</taxon>
    </lineage>
</organism>
<comment type="caution">
    <text evidence="2">The sequence shown here is derived from an EMBL/GenBank/DDBJ whole genome shotgun (WGS) entry which is preliminary data.</text>
</comment>
<keyword evidence="1" id="KW-0175">Coiled coil</keyword>
<sequence>MAPQIPGASVPATLLTEHPTVSSPAITCPSVEPYGFSLRSHKARTRIKDRVLGSLEPERTRAFRAYHREVGTKGRLREREEKERIESATRDLEDLNADLIAQEKALTEEKLALKEELFRHAAYCNDSAISDYLTYTAKEIVEKAKTQYYKDRPCCCQR</sequence>
<gene>
    <name evidence="2" type="ORF">B0T25DRAFT_513354</name>
</gene>
<name>A0AAJ0HUU2_9PEZI</name>
<reference evidence="2" key="2">
    <citation type="submission" date="2023-06" db="EMBL/GenBank/DDBJ databases">
        <authorList>
            <consortium name="Lawrence Berkeley National Laboratory"/>
            <person name="Haridas S."/>
            <person name="Hensen N."/>
            <person name="Bonometti L."/>
            <person name="Westerberg I."/>
            <person name="Brannstrom I.O."/>
            <person name="Guillou S."/>
            <person name="Cros-Aarteil S."/>
            <person name="Calhoun S."/>
            <person name="Kuo A."/>
            <person name="Mondo S."/>
            <person name="Pangilinan J."/>
            <person name="Riley R."/>
            <person name="Labutti K."/>
            <person name="Andreopoulos B."/>
            <person name="Lipzen A."/>
            <person name="Chen C."/>
            <person name="Yanf M."/>
            <person name="Daum C."/>
            <person name="Ng V."/>
            <person name="Clum A."/>
            <person name="Steindorff A."/>
            <person name="Ohm R."/>
            <person name="Martin F."/>
            <person name="Silar P."/>
            <person name="Natvig D."/>
            <person name="Lalanne C."/>
            <person name="Gautier V."/>
            <person name="Ament-Velasquez S.L."/>
            <person name="Kruys A."/>
            <person name="Hutchinson M.I."/>
            <person name="Powell A.J."/>
            <person name="Barry K."/>
            <person name="Miller A.N."/>
            <person name="Grigoriev I.V."/>
            <person name="Debuchy R."/>
            <person name="Gladieux P."/>
            <person name="Thoren M.H."/>
            <person name="Johannesson H."/>
        </authorList>
    </citation>
    <scope>NUCLEOTIDE SEQUENCE</scope>
    <source>
        <strain evidence="2">CBS 955.72</strain>
    </source>
</reference>
<keyword evidence="3" id="KW-1185">Reference proteome</keyword>
<evidence type="ECO:0000313" key="2">
    <source>
        <dbReference type="EMBL" id="KAK3363307.1"/>
    </source>
</evidence>